<dbReference type="InterPro" id="IPR000873">
    <property type="entry name" value="AMP-dep_synth/lig_dom"/>
</dbReference>
<dbReference type="Gene3D" id="3.40.50.12780">
    <property type="entry name" value="N-terminal domain of ligase-like"/>
    <property type="match status" value="1"/>
</dbReference>
<proteinExistence type="inferred from homology"/>
<evidence type="ECO:0008006" key="7">
    <source>
        <dbReference type="Google" id="ProtNLM"/>
    </source>
</evidence>
<dbReference type="GO" id="GO:0016405">
    <property type="term" value="F:CoA-ligase activity"/>
    <property type="evidence" value="ECO:0007669"/>
    <property type="project" value="TreeGrafter"/>
</dbReference>
<keyword evidence="6" id="KW-1185">Reference proteome</keyword>
<gene>
    <name evidence="5" type="ORF">JMJ35_002973</name>
</gene>
<dbReference type="InterPro" id="IPR045851">
    <property type="entry name" value="AMP-bd_C_sf"/>
</dbReference>
<feature type="domain" description="AMP-binding enzyme C-terminal" evidence="4">
    <location>
        <begin position="454"/>
        <end position="533"/>
    </location>
</feature>
<dbReference type="InterPro" id="IPR020845">
    <property type="entry name" value="AMP-binding_CS"/>
</dbReference>
<evidence type="ECO:0000259" key="4">
    <source>
        <dbReference type="Pfam" id="PF13193"/>
    </source>
</evidence>
<evidence type="ECO:0000256" key="1">
    <source>
        <dbReference type="ARBA" id="ARBA00006432"/>
    </source>
</evidence>
<evidence type="ECO:0000313" key="5">
    <source>
        <dbReference type="EMBL" id="KAK0514356.1"/>
    </source>
</evidence>
<dbReference type="SUPFAM" id="SSF56801">
    <property type="entry name" value="Acetyl-CoA synthetase-like"/>
    <property type="match status" value="1"/>
</dbReference>
<feature type="domain" description="AMP-dependent synthetase/ligase" evidence="3">
    <location>
        <begin position="46"/>
        <end position="403"/>
    </location>
</feature>
<evidence type="ECO:0000259" key="3">
    <source>
        <dbReference type="Pfam" id="PF00501"/>
    </source>
</evidence>
<feature type="region of interest" description="Disordered" evidence="2">
    <location>
        <begin position="541"/>
        <end position="562"/>
    </location>
</feature>
<reference evidence="5" key="1">
    <citation type="submission" date="2023-03" db="EMBL/GenBank/DDBJ databases">
        <title>Complete genome of Cladonia borealis.</title>
        <authorList>
            <person name="Park H."/>
        </authorList>
    </citation>
    <scope>NUCLEOTIDE SEQUENCE</scope>
    <source>
        <strain evidence="5">ANT050790</strain>
    </source>
</reference>
<evidence type="ECO:0000313" key="6">
    <source>
        <dbReference type="Proteomes" id="UP001166286"/>
    </source>
</evidence>
<evidence type="ECO:0000256" key="2">
    <source>
        <dbReference type="SAM" id="MobiDB-lite"/>
    </source>
</evidence>
<dbReference type="Pfam" id="PF00501">
    <property type="entry name" value="AMP-binding"/>
    <property type="match status" value="1"/>
</dbReference>
<organism evidence="5 6">
    <name type="scientific">Cladonia borealis</name>
    <dbReference type="NCBI Taxonomy" id="184061"/>
    <lineage>
        <taxon>Eukaryota</taxon>
        <taxon>Fungi</taxon>
        <taxon>Dikarya</taxon>
        <taxon>Ascomycota</taxon>
        <taxon>Pezizomycotina</taxon>
        <taxon>Lecanoromycetes</taxon>
        <taxon>OSLEUM clade</taxon>
        <taxon>Lecanoromycetidae</taxon>
        <taxon>Lecanorales</taxon>
        <taxon>Lecanorineae</taxon>
        <taxon>Cladoniaceae</taxon>
        <taxon>Cladonia</taxon>
    </lineage>
</organism>
<protein>
    <recommendedName>
        <fullName evidence="7">Acetyl-CoA synthetase-like protein</fullName>
    </recommendedName>
</protein>
<name>A0AA39R6H9_9LECA</name>
<dbReference type="EMBL" id="JAFEKC020000005">
    <property type="protein sequence ID" value="KAK0514356.1"/>
    <property type="molecule type" value="Genomic_DNA"/>
</dbReference>
<dbReference type="PANTHER" id="PTHR24096">
    <property type="entry name" value="LONG-CHAIN-FATTY-ACID--COA LIGASE"/>
    <property type="match status" value="1"/>
</dbReference>
<dbReference type="InterPro" id="IPR025110">
    <property type="entry name" value="AMP-bd_C"/>
</dbReference>
<dbReference type="PROSITE" id="PS00455">
    <property type="entry name" value="AMP_BINDING"/>
    <property type="match status" value="1"/>
</dbReference>
<comment type="caution">
    <text evidence="5">The sequence shown here is derived from an EMBL/GenBank/DDBJ whole genome shotgun (WGS) entry which is preliminary data.</text>
</comment>
<dbReference type="InterPro" id="IPR042099">
    <property type="entry name" value="ANL_N_sf"/>
</dbReference>
<dbReference type="AlphaFoldDB" id="A0AA39R6H9"/>
<comment type="similarity">
    <text evidence="1">Belongs to the ATP-dependent AMP-binding enzyme family.</text>
</comment>
<dbReference type="Proteomes" id="UP001166286">
    <property type="component" value="Unassembled WGS sequence"/>
</dbReference>
<dbReference type="CDD" id="cd05911">
    <property type="entry name" value="Firefly_Luc_like"/>
    <property type="match status" value="1"/>
</dbReference>
<dbReference type="PANTHER" id="PTHR24096:SF422">
    <property type="entry name" value="BCDNA.GH02901"/>
    <property type="match status" value="1"/>
</dbReference>
<accession>A0AA39R6H9</accession>
<dbReference type="Pfam" id="PF13193">
    <property type="entry name" value="AMP-binding_C"/>
    <property type="match status" value="1"/>
</dbReference>
<dbReference type="FunFam" id="3.30.300.30:FF:000007">
    <property type="entry name" value="4-coumarate--CoA ligase 2"/>
    <property type="match status" value="1"/>
</dbReference>
<sequence length="562" mass="61991">MPFKSRQPDIELPRNISIWDWLFDSPSSVLNKYSGSALGGYCNALTGERLDYAAVKEVTSYLSTALVKNYGLREGGTVALFSPNNIWYPVAMLGTLRAGGIVSGASPAYNVEEMTYALQKAGAKYLMTVPTSMGIAAAAAKNAGIPKERVFLLEGELDGFTTMKQLLDIGKSYRDVGQVPSFKIPKGKKNKDMCAFLSFSSGTTGLPKAVMISHQNVIAQVLQVQLITPPDLRKILAVLPVFHITGLVHALHLPVTINADVYMLPAFTMKDLLDTVVKYQLKELLIVPPILIRLVRDPLVDKYDLSCLRRFSTGAAPISEEILHLLEKKFPQTKFKQAYGMTESCSCITASPPDKYDYKYGHTVGTICASTEIKVIDLDGKELGLNEPGEILTRGPQITMGYLNNPKATADTFDRDGWLHTGDQGFIDEEGMLTITDRIKEMIKVKGIGVAPAELEDLLLGHPKVEDVAVMGVKDDYSGELPKAYVVLKGGEKGSRQIEEELKQYVKERKVRHKHIDGGIEFVSEIPKSASGKILRRVLRDQSNKTDKDTRVKHEVKEKAKL</sequence>
<dbReference type="Gene3D" id="3.30.300.30">
    <property type="match status" value="1"/>
</dbReference>